<dbReference type="Proteomes" id="UP000499080">
    <property type="component" value="Unassembled WGS sequence"/>
</dbReference>
<protein>
    <submittedName>
        <fullName evidence="2">Uncharacterized protein</fullName>
    </submittedName>
</protein>
<proteinExistence type="predicted"/>
<feature type="chain" id="PRO_5021400265" evidence="1">
    <location>
        <begin position="27"/>
        <end position="88"/>
    </location>
</feature>
<sequence length="88" mass="9694">MLFVRWNLRGFIIKLHWLQLPPFSTASVLVLQETFLKVSSSVSLRNKKIFRVERSESPGGGLVIAVSNDLPAQLVSFSLPPSEVGPGC</sequence>
<reference evidence="2 3" key="1">
    <citation type="journal article" date="2019" name="Sci. Rep.">
        <title>Orb-weaving spider Araneus ventricosus genome elucidates the spidroin gene catalogue.</title>
        <authorList>
            <person name="Kono N."/>
            <person name="Nakamura H."/>
            <person name="Ohtoshi R."/>
            <person name="Moran D.A.P."/>
            <person name="Shinohara A."/>
            <person name="Yoshida Y."/>
            <person name="Fujiwara M."/>
            <person name="Mori M."/>
            <person name="Tomita M."/>
            <person name="Arakawa K."/>
        </authorList>
    </citation>
    <scope>NUCLEOTIDE SEQUENCE [LARGE SCALE GENOMIC DNA]</scope>
</reference>
<accession>A0A4Y2TPB3</accession>
<organism evidence="2 3">
    <name type="scientific">Araneus ventricosus</name>
    <name type="common">Orbweaver spider</name>
    <name type="synonym">Epeira ventricosa</name>
    <dbReference type="NCBI Taxonomy" id="182803"/>
    <lineage>
        <taxon>Eukaryota</taxon>
        <taxon>Metazoa</taxon>
        <taxon>Ecdysozoa</taxon>
        <taxon>Arthropoda</taxon>
        <taxon>Chelicerata</taxon>
        <taxon>Arachnida</taxon>
        <taxon>Araneae</taxon>
        <taxon>Araneomorphae</taxon>
        <taxon>Entelegynae</taxon>
        <taxon>Araneoidea</taxon>
        <taxon>Araneidae</taxon>
        <taxon>Araneus</taxon>
    </lineage>
</organism>
<name>A0A4Y2TPB3_ARAVE</name>
<dbReference type="AlphaFoldDB" id="A0A4Y2TPB3"/>
<keyword evidence="1" id="KW-0732">Signal</keyword>
<comment type="caution">
    <text evidence="2">The sequence shown here is derived from an EMBL/GenBank/DDBJ whole genome shotgun (WGS) entry which is preliminary data.</text>
</comment>
<evidence type="ECO:0000313" key="2">
    <source>
        <dbReference type="EMBL" id="GBO02463.1"/>
    </source>
</evidence>
<dbReference type="EMBL" id="BGPR01030138">
    <property type="protein sequence ID" value="GBO02463.1"/>
    <property type="molecule type" value="Genomic_DNA"/>
</dbReference>
<gene>
    <name evidence="2" type="ORF">AVEN_180470_1</name>
</gene>
<keyword evidence="3" id="KW-1185">Reference proteome</keyword>
<feature type="signal peptide" evidence="1">
    <location>
        <begin position="1"/>
        <end position="26"/>
    </location>
</feature>
<evidence type="ECO:0000256" key="1">
    <source>
        <dbReference type="SAM" id="SignalP"/>
    </source>
</evidence>
<evidence type="ECO:0000313" key="3">
    <source>
        <dbReference type="Proteomes" id="UP000499080"/>
    </source>
</evidence>
<dbReference type="OrthoDB" id="8064241at2759"/>